<reference evidence="1 2" key="1">
    <citation type="submission" date="2021-08" db="EMBL/GenBank/DDBJ databases">
        <authorList>
            <person name="Peeters C."/>
        </authorList>
    </citation>
    <scope>NUCLEOTIDE SEQUENCE [LARGE SCALE GENOMIC DNA]</scope>
    <source>
        <strain evidence="1 2">LMG 32289</strain>
    </source>
</reference>
<evidence type="ECO:0008006" key="3">
    <source>
        <dbReference type="Google" id="ProtNLM"/>
    </source>
</evidence>
<accession>A0ABN7YFL9</accession>
<sequence>MALQPHITPTAPTMLSDKRRTLVMHVMEDPPGRYSWRIVVEEHCGGADCDSTIESSMHYASMAEAEAACWACGNGMLDLPRTAGGHTSPSSRHH</sequence>
<comment type="caution">
    <text evidence="1">The sequence shown here is derived from an EMBL/GenBank/DDBJ whole genome shotgun (WGS) entry which is preliminary data.</text>
</comment>
<dbReference type="EMBL" id="CAJZAG010000004">
    <property type="protein sequence ID" value="CAG9171501.1"/>
    <property type="molecule type" value="Genomic_DNA"/>
</dbReference>
<name>A0ABN7YFL9_9BURK</name>
<dbReference type="Proteomes" id="UP000706525">
    <property type="component" value="Unassembled WGS sequence"/>
</dbReference>
<protein>
    <recommendedName>
        <fullName evidence="3">DUF2188 domain-containing protein</fullName>
    </recommendedName>
</protein>
<evidence type="ECO:0000313" key="1">
    <source>
        <dbReference type="EMBL" id="CAG9171501.1"/>
    </source>
</evidence>
<dbReference type="RefSeq" id="WP_223988266.1">
    <property type="nucleotide sequence ID" value="NZ_CAJZAG010000004.1"/>
</dbReference>
<gene>
    <name evidence="1" type="ORF">LMG32289_02394</name>
</gene>
<evidence type="ECO:0000313" key="2">
    <source>
        <dbReference type="Proteomes" id="UP000706525"/>
    </source>
</evidence>
<keyword evidence="2" id="KW-1185">Reference proteome</keyword>
<proteinExistence type="predicted"/>
<organism evidence="1 2">
    <name type="scientific">Cupriavidus pampae</name>
    <dbReference type="NCBI Taxonomy" id="659251"/>
    <lineage>
        <taxon>Bacteria</taxon>
        <taxon>Pseudomonadati</taxon>
        <taxon>Pseudomonadota</taxon>
        <taxon>Betaproteobacteria</taxon>
        <taxon>Burkholderiales</taxon>
        <taxon>Burkholderiaceae</taxon>
        <taxon>Cupriavidus</taxon>
    </lineage>
</organism>